<dbReference type="GO" id="GO:0016020">
    <property type="term" value="C:membrane"/>
    <property type="evidence" value="ECO:0007669"/>
    <property type="project" value="UniProtKB-SubCell"/>
</dbReference>
<dbReference type="PANTHER" id="PTHR10127">
    <property type="entry name" value="DISCOIDIN, CUB, EGF, LAMININ , AND ZINC METALLOPROTEASE DOMAIN CONTAINING"/>
    <property type="match status" value="1"/>
</dbReference>
<keyword evidence="8" id="KW-0677">Repeat</keyword>
<dbReference type="SUPFAM" id="SSF55486">
    <property type="entry name" value="Metalloproteases ('zincins'), catalytic domain"/>
    <property type="match status" value="1"/>
</dbReference>
<dbReference type="InterPro" id="IPR034035">
    <property type="entry name" value="Astacin-like_dom"/>
</dbReference>
<dbReference type="Gene3D" id="2.60.120.200">
    <property type="match status" value="1"/>
</dbReference>
<evidence type="ECO:0000256" key="14">
    <source>
        <dbReference type="ARBA" id="ARBA00023145"/>
    </source>
</evidence>
<dbReference type="CDD" id="cd06263">
    <property type="entry name" value="MAM"/>
    <property type="match status" value="1"/>
</dbReference>
<evidence type="ECO:0000256" key="1">
    <source>
        <dbReference type="ARBA" id="ARBA00004167"/>
    </source>
</evidence>
<dbReference type="RefSeq" id="XP_020905643.1">
    <property type="nucleotide sequence ID" value="XM_021049984.2"/>
</dbReference>
<dbReference type="InterPro" id="IPR000998">
    <property type="entry name" value="MAM_dom"/>
</dbReference>
<dbReference type="PROSITE" id="PS50092">
    <property type="entry name" value="TSP1"/>
    <property type="match status" value="2"/>
</dbReference>
<dbReference type="Pfam" id="PF01400">
    <property type="entry name" value="Astacin"/>
    <property type="match status" value="1"/>
</dbReference>
<dbReference type="InterPro" id="IPR024079">
    <property type="entry name" value="MetalloPept_cat_dom_sf"/>
</dbReference>
<evidence type="ECO:0000313" key="22">
    <source>
        <dbReference type="Proteomes" id="UP000887567"/>
    </source>
</evidence>
<dbReference type="SMART" id="SM00137">
    <property type="entry name" value="MAM"/>
    <property type="match status" value="1"/>
</dbReference>
<evidence type="ECO:0000313" key="21">
    <source>
        <dbReference type="EnsemblMetazoa" id="XP_020905643.1"/>
    </source>
</evidence>
<dbReference type="InterPro" id="IPR036383">
    <property type="entry name" value="TSP1_rpt_sf"/>
</dbReference>
<evidence type="ECO:0000256" key="5">
    <source>
        <dbReference type="ARBA" id="ARBA00022692"/>
    </source>
</evidence>
<keyword evidence="11" id="KW-1133">Transmembrane helix</keyword>
<keyword evidence="3" id="KW-0964">Secreted</keyword>
<organism evidence="21 22">
    <name type="scientific">Exaiptasia diaphana</name>
    <name type="common">Tropical sea anemone</name>
    <name type="synonym">Aiptasia pulchella</name>
    <dbReference type="NCBI Taxonomy" id="2652724"/>
    <lineage>
        <taxon>Eukaryota</taxon>
        <taxon>Metazoa</taxon>
        <taxon>Cnidaria</taxon>
        <taxon>Anthozoa</taxon>
        <taxon>Hexacorallia</taxon>
        <taxon>Actiniaria</taxon>
        <taxon>Aiptasiidae</taxon>
        <taxon>Exaiptasia</taxon>
    </lineage>
</organism>
<keyword evidence="16" id="KW-0325">Glycoprotein</keyword>
<sequence>MTALHSIVITVATVLLCVTVVKCLVIRKTYKDDGNYQDTIMDQISKVNEMTNNVEYEADIALTERDVSFVHEVKRKKRNAVRQRKKLWPKRIVPYEISSGMEAYVDNILEAIKEFHRHTCIRFVQKTNERNWLKFTQDKGCWSYIGRIYWRKGAQKLSLGKRCNTKGIIMHEMMHGVGFWHEQSRPDRNKFVEILWENIQDRMDTQFNKYKANKVDNLGFTYDYQSIMHYGKKTFSRNGLPTIRALHNPSMPLGRIDGFSPMDIQKMNNLYECSQSKTEGWSEWSRFSSCNIRCVKSRQRICFSSEDGSCPGSDSSRVQTQRRRCSHKECNSPIDGQWARWGKWKPCNKDCGYGIQERQRICMEPKPKNGGKDCIGANTQKRMCNMVSCPTDKEKCNFEKDFCQWENSWSTAVTFHWRRHHGKTPSRNTGPMGDHTSGSGYYAYLETSWPARHGYTSTLSSRWHKASDARCLTFWYSMHGRSVGSLRVYITDDLSVKRLLWLRSGQQGYAWKKSSIEISSTSKYKVMFEGVRGNGYTGDIALDDISFINGKCDEPHSMYRHMKIIR</sequence>
<keyword evidence="13" id="KW-0472">Membrane</keyword>
<dbReference type="SMART" id="SM00209">
    <property type="entry name" value="TSP1"/>
    <property type="match status" value="2"/>
</dbReference>
<evidence type="ECO:0000256" key="3">
    <source>
        <dbReference type="ARBA" id="ARBA00022525"/>
    </source>
</evidence>
<evidence type="ECO:0000256" key="18">
    <source>
        <dbReference type="RuleBase" id="RU361183"/>
    </source>
</evidence>
<feature type="binding site" evidence="17">
    <location>
        <position position="171"/>
    </location>
    <ligand>
        <name>Zn(2+)</name>
        <dbReference type="ChEBI" id="CHEBI:29105"/>
        <note>catalytic</note>
    </ligand>
</feature>
<dbReference type="GO" id="GO:0006508">
    <property type="term" value="P:proteolysis"/>
    <property type="evidence" value="ECO:0007669"/>
    <property type="project" value="UniProtKB-KW"/>
</dbReference>
<feature type="chain" id="PRO_5039737620" description="Metalloendopeptidase" evidence="18">
    <location>
        <begin position="24"/>
        <end position="566"/>
    </location>
</feature>
<protein>
    <recommendedName>
        <fullName evidence="18">Metalloendopeptidase</fullName>
        <ecNumber evidence="18">3.4.24.-</ecNumber>
    </recommendedName>
</protein>
<evidence type="ECO:0000256" key="7">
    <source>
        <dbReference type="ARBA" id="ARBA00022729"/>
    </source>
</evidence>
<evidence type="ECO:0000259" key="20">
    <source>
        <dbReference type="PROSITE" id="PS51864"/>
    </source>
</evidence>
<comment type="subcellular location">
    <subcellularLocation>
        <location evidence="1">Membrane</location>
        <topology evidence="1">Single-pass membrane protein</topology>
    </subcellularLocation>
    <subcellularLocation>
        <location evidence="2">Secreted</location>
    </subcellularLocation>
</comment>
<dbReference type="EC" id="3.4.24.-" evidence="18"/>
<dbReference type="KEGG" id="epa:110243849"/>
<dbReference type="OrthoDB" id="291007at2759"/>
<dbReference type="SUPFAM" id="SSF49899">
    <property type="entry name" value="Concanavalin A-like lectins/glucanases"/>
    <property type="match status" value="1"/>
</dbReference>
<feature type="domain" description="Peptidase M12A" evidence="20">
    <location>
        <begin position="79"/>
        <end position="274"/>
    </location>
</feature>
<dbReference type="EnsemblMetazoa" id="XM_021049988.2">
    <property type="protein sequence ID" value="XP_020905647.1"/>
    <property type="gene ID" value="LOC110243849"/>
</dbReference>
<dbReference type="FunFam" id="3.40.390.10:FF:000015">
    <property type="entry name" value="Meprin A subunit"/>
    <property type="match status" value="1"/>
</dbReference>
<accession>A0A913XK24</accession>
<dbReference type="InterPro" id="IPR001506">
    <property type="entry name" value="Peptidase_M12A"/>
</dbReference>
<evidence type="ECO:0000256" key="16">
    <source>
        <dbReference type="ARBA" id="ARBA00023180"/>
    </source>
</evidence>
<dbReference type="InterPro" id="IPR000884">
    <property type="entry name" value="TSP1_rpt"/>
</dbReference>
<keyword evidence="9 17" id="KW-0378">Hydrolase</keyword>
<evidence type="ECO:0000259" key="19">
    <source>
        <dbReference type="PROSITE" id="PS50060"/>
    </source>
</evidence>
<dbReference type="OMA" id="NTLYSCH"/>
<evidence type="ECO:0000256" key="17">
    <source>
        <dbReference type="PROSITE-ProRule" id="PRU01211"/>
    </source>
</evidence>
<evidence type="ECO:0000256" key="6">
    <source>
        <dbReference type="ARBA" id="ARBA00022723"/>
    </source>
</evidence>
<comment type="cofactor">
    <cofactor evidence="17 18">
        <name>Zn(2+)</name>
        <dbReference type="ChEBI" id="CHEBI:29105"/>
    </cofactor>
    <text evidence="17 18">Binds 1 zinc ion per subunit.</text>
</comment>
<evidence type="ECO:0000256" key="12">
    <source>
        <dbReference type="ARBA" id="ARBA00023049"/>
    </source>
</evidence>
<dbReference type="PROSITE" id="PS51864">
    <property type="entry name" value="ASTACIN"/>
    <property type="match status" value="1"/>
</dbReference>
<keyword evidence="22" id="KW-1185">Reference proteome</keyword>
<dbReference type="GO" id="GO:0008270">
    <property type="term" value="F:zinc ion binding"/>
    <property type="evidence" value="ECO:0007669"/>
    <property type="project" value="UniProtKB-UniRule"/>
</dbReference>
<dbReference type="PRINTS" id="PR00480">
    <property type="entry name" value="ASTACIN"/>
</dbReference>
<dbReference type="EnsemblMetazoa" id="XM_021049987.2">
    <property type="protein sequence ID" value="XP_020905646.1"/>
    <property type="gene ID" value="LOC110243849"/>
</dbReference>
<dbReference type="FunFam" id="2.20.100.10:FF:000007">
    <property type="entry name" value="Thrombospondin 1"/>
    <property type="match status" value="1"/>
</dbReference>
<dbReference type="InterPro" id="IPR013320">
    <property type="entry name" value="ConA-like_dom_sf"/>
</dbReference>
<dbReference type="Gene3D" id="2.20.100.10">
    <property type="entry name" value="Thrombospondin type-1 (TSP1) repeat"/>
    <property type="match status" value="1"/>
</dbReference>
<feature type="signal peptide" evidence="18">
    <location>
        <begin position="1"/>
        <end position="23"/>
    </location>
</feature>
<dbReference type="Proteomes" id="UP000887567">
    <property type="component" value="Unplaced"/>
</dbReference>
<dbReference type="SUPFAM" id="SSF82895">
    <property type="entry name" value="TSP-1 type 1 repeat"/>
    <property type="match status" value="1"/>
</dbReference>
<name>A0A913XK24_EXADI</name>
<comment type="caution">
    <text evidence="17">Lacks conserved residue(s) required for the propagation of feature annotation.</text>
</comment>
<dbReference type="PANTHER" id="PTHR10127:SF780">
    <property type="entry name" value="METALLOENDOPEPTIDASE"/>
    <property type="match status" value="1"/>
</dbReference>
<dbReference type="Pfam" id="PF00629">
    <property type="entry name" value="MAM"/>
    <property type="match status" value="1"/>
</dbReference>
<dbReference type="GeneID" id="110243849"/>
<feature type="active site" evidence="17">
    <location>
        <position position="172"/>
    </location>
</feature>
<evidence type="ECO:0000256" key="4">
    <source>
        <dbReference type="ARBA" id="ARBA00022670"/>
    </source>
</evidence>
<reference evidence="21" key="1">
    <citation type="submission" date="2022-11" db="UniProtKB">
        <authorList>
            <consortium name="EnsemblMetazoa"/>
        </authorList>
    </citation>
    <scope>IDENTIFICATION</scope>
</reference>
<evidence type="ECO:0000256" key="15">
    <source>
        <dbReference type="ARBA" id="ARBA00023157"/>
    </source>
</evidence>
<evidence type="ECO:0000256" key="10">
    <source>
        <dbReference type="ARBA" id="ARBA00022833"/>
    </source>
</evidence>
<dbReference type="RefSeq" id="XP_020905646.1">
    <property type="nucleotide sequence ID" value="XM_021049987.2"/>
</dbReference>
<keyword evidence="15 17" id="KW-1015">Disulfide bond</keyword>
<evidence type="ECO:0000256" key="9">
    <source>
        <dbReference type="ARBA" id="ARBA00022801"/>
    </source>
</evidence>
<evidence type="ECO:0000256" key="11">
    <source>
        <dbReference type="ARBA" id="ARBA00022989"/>
    </source>
</evidence>
<dbReference type="GO" id="GO:0005576">
    <property type="term" value="C:extracellular region"/>
    <property type="evidence" value="ECO:0007669"/>
    <property type="project" value="UniProtKB-SubCell"/>
</dbReference>
<dbReference type="FunFam" id="2.60.120.200:FF:000182">
    <property type="entry name" value="MAM and LDL-receptor class A domain-containing protein 1"/>
    <property type="match status" value="1"/>
</dbReference>
<dbReference type="InterPro" id="IPR006026">
    <property type="entry name" value="Peptidase_Metallo"/>
</dbReference>
<proteinExistence type="predicted"/>
<dbReference type="RefSeq" id="XP_020905645.1">
    <property type="nucleotide sequence ID" value="XM_021049986.2"/>
</dbReference>
<feature type="disulfide bond" evidence="17">
    <location>
        <begin position="141"/>
        <end position="163"/>
    </location>
</feature>
<feature type="binding site" evidence="17">
    <location>
        <position position="181"/>
    </location>
    <ligand>
        <name>Zn(2+)</name>
        <dbReference type="ChEBI" id="CHEBI:29105"/>
        <note>catalytic</note>
    </ligand>
</feature>
<keyword evidence="12 17" id="KW-0482">Metalloprotease</keyword>
<keyword evidence="6 17" id="KW-0479">Metal-binding</keyword>
<evidence type="ECO:0000256" key="2">
    <source>
        <dbReference type="ARBA" id="ARBA00004613"/>
    </source>
</evidence>
<dbReference type="Gene3D" id="3.40.390.10">
    <property type="entry name" value="Collagenase (Catalytic Domain)"/>
    <property type="match status" value="1"/>
</dbReference>
<keyword evidence="10 17" id="KW-0862">Zinc</keyword>
<dbReference type="RefSeq" id="XP_020905647.1">
    <property type="nucleotide sequence ID" value="XM_021049988.2"/>
</dbReference>
<dbReference type="Pfam" id="PF00090">
    <property type="entry name" value="TSP_1"/>
    <property type="match status" value="1"/>
</dbReference>
<feature type="binding site" evidence="17">
    <location>
        <position position="175"/>
    </location>
    <ligand>
        <name>Zn(2+)</name>
        <dbReference type="ChEBI" id="CHEBI:29105"/>
        <note>catalytic</note>
    </ligand>
</feature>
<feature type="domain" description="MAM" evidence="19">
    <location>
        <begin position="394"/>
        <end position="554"/>
    </location>
</feature>
<dbReference type="PROSITE" id="PS50060">
    <property type="entry name" value="MAM_2"/>
    <property type="match status" value="1"/>
</dbReference>
<dbReference type="AlphaFoldDB" id="A0A913XK24"/>
<keyword evidence="14" id="KW-0865">Zymogen</keyword>
<evidence type="ECO:0000256" key="13">
    <source>
        <dbReference type="ARBA" id="ARBA00023136"/>
    </source>
</evidence>
<dbReference type="SMART" id="SM00235">
    <property type="entry name" value="ZnMc"/>
    <property type="match status" value="1"/>
</dbReference>
<evidence type="ECO:0000256" key="8">
    <source>
        <dbReference type="ARBA" id="ARBA00022737"/>
    </source>
</evidence>
<keyword evidence="4 17" id="KW-0645">Protease</keyword>
<keyword evidence="7 18" id="KW-0732">Signal</keyword>
<dbReference type="EnsemblMetazoa" id="XM_021049984.2">
    <property type="protein sequence ID" value="XP_020905643.1"/>
    <property type="gene ID" value="LOC110243849"/>
</dbReference>
<dbReference type="EnsemblMetazoa" id="XM_021049986.2">
    <property type="protein sequence ID" value="XP_020905645.1"/>
    <property type="gene ID" value="LOC110243849"/>
</dbReference>
<dbReference type="CDD" id="cd04280">
    <property type="entry name" value="ZnMc_astacin_like"/>
    <property type="match status" value="1"/>
</dbReference>
<dbReference type="GO" id="GO:0004222">
    <property type="term" value="F:metalloendopeptidase activity"/>
    <property type="evidence" value="ECO:0007669"/>
    <property type="project" value="UniProtKB-UniRule"/>
</dbReference>
<keyword evidence="5" id="KW-0812">Transmembrane</keyword>